<keyword evidence="3" id="KW-1185">Reference proteome</keyword>
<dbReference type="AlphaFoldDB" id="A0A6B9ZPV8"/>
<evidence type="ECO:0000259" key="1">
    <source>
        <dbReference type="PROSITE" id="PS51352"/>
    </source>
</evidence>
<dbReference type="CDD" id="cd02966">
    <property type="entry name" value="TlpA_like_family"/>
    <property type="match status" value="1"/>
</dbReference>
<accession>A0A6B9ZPV8</accession>
<dbReference type="PANTHER" id="PTHR42852">
    <property type="entry name" value="THIOL:DISULFIDE INTERCHANGE PROTEIN DSBE"/>
    <property type="match status" value="1"/>
</dbReference>
<dbReference type="InterPro" id="IPR000866">
    <property type="entry name" value="AhpC/TSA"/>
</dbReference>
<dbReference type="PANTHER" id="PTHR42852:SF17">
    <property type="entry name" value="THIOREDOXIN-LIKE PROTEIN HI_1115"/>
    <property type="match status" value="1"/>
</dbReference>
<dbReference type="InterPro" id="IPR050553">
    <property type="entry name" value="Thioredoxin_ResA/DsbE_sf"/>
</dbReference>
<gene>
    <name evidence="2" type="ORF">GWR21_29805</name>
</gene>
<dbReference type="Pfam" id="PF00578">
    <property type="entry name" value="AhpC-TSA"/>
    <property type="match status" value="1"/>
</dbReference>
<feature type="domain" description="Thioredoxin" evidence="1">
    <location>
        <begin position="42"/>
        <end position="200"/>
    </location>
</feature>
<proteinExistence type="predicted"/>
<dbReference type="InterPro" id="IPR013766">
    <property type="entry name" value="Thioredoxin_domain"/>
</dbReference>
<dbReference type="InterPro" id="IPR036249">
    <property type="entry name" value="Thioredoxin-like_sf"/>
</dbReference>
<dbReference type="Gene3D" id="3.40.30.10">
    <property type="entry name" value="Glutaredoxin"/>
    <property type="match status" value="1"/>
</dbReference>
<reference evidence="2 3" key="1">
    <citation type="submission" date="2020-01" db="EMBL/GenBank/DDBJ databases">
        <title>Complete genome sequence of Chitinophaga sp. H33E-04 isolated from quinoa roots.</title>
        <authorList>
            <person name="Weon H.-Y."/>
            <person name="Lee S.A."/>
        </authorList>
    </citation>
    <scope>NUCLEOTIDE SEQUENCE [LARGE SCALE GENOMIC DNA]</scope>
    <source>
        <strain evidence="2 3">H33E-04</strain>
    </source>
</reference>
<dbReference type="GO" id="GO:0016491">
    <property type="term" value="F:oxidoreductase activity"/>
    <property type="evidence" value="ECO:0007669"/>
    <property type="project" value="InterPro"/>
</dbReference>
<dbReference type="PROSITE" id="PS51352">
    <property type="entry name" value="THIOREDOXIN_2"/>
    <property type="match status" value="1"/>
</dbReference>
<dbReference type="KEGG" id="chih:GWR21_29805"/>
<evidence type="ECO:0000313" key="2">
    <source>
        <dbReference type="EMBL" id="QHS64127.1"/>
    </source>
</evidence>
<name>A0A6B9ZPV8_9BACT</name>
<sequence length="202" mass="23057">MIEQLKKLYVERKGNADGFEKYIESLKSAEDIAKTKEEIKAALINIPYKAFRLKDMDGKTVNSADWKDKIVVLDFWATWCGPCKMAFPGMQMAVDKYATDHGVGFYFISIEENDKEYKNEVKKYIKSSGYRFNVLFDETDSKTGNNRGVFGSMTPIFKSSAIPRKVVVKNGVIRYTAEGYQGSPSKLYDELTYVIEILKAEK</sequence>
<protein>
    <submittedName>
        <fullName evidence="2">TlpA family protein disulfide reductase</fullName>
    </submittedName>
</protein>
<dbReference type="GO" id="GO:0016209">
    <property type="term" value="F:antioxidant activity"/>
    <property type="evidence" value="ECO:0007669"/>
    <property type="project" value="InterPro"/>
</dbReference>
<evidence type="ECO:0000313" key="3">
    <source>
        <dbReference type="Proteomes" id="UP000476411"/>
    </source>
</evidence>
<dbReference type="EMBL" id="CP048113">
    <property type="protein sequence ID" value="QHS64127.1"/>
    <property type="molecule type" value="Genomic_DNA"/>
</dbReference>
<dbReference type="Proteomes" id="UP000476411">
    <property type="component" value="Chromosome"/>
</dbReference>
<dbReference type="SUPFAM" id="SSF52833">
    <property type="entry name" value="Thioredoxin-like"/>
    <property type="match status" value="1"/>
</dbReference>
<organism evidence="2 3">
    <name type="scientific">Chitinophaga agri</name>
    <dbReference type="NCBI Taxonomy" id="2703787"/>
    <lineage>
        <taxon>Bacteria</taxon>
        <taxon>Pseudomonadati</taxon>
        <taxon>Bacteroidota</taxon>
        <taxon>Chitinophagia</taxon>
        <taxon>Chitinophagales</taxon>
        <taxon>Chitinophagaceae</taxon>
        <taxon>Chitinophaga</taxon>
    </lineage>
</organism>